<feature type="region of interest" description="Disordered" evidence="8">
    <location>
        <begin position="1"/>
        <end position="73"/>
    </location>
</feature>
<dbReference type="PANTHER" id="PTHR31806:SF5">
    <property type="entry name" value="PURINE-CYTOSINE PERMEASE FCY21"/>
    <property type="match status" value="1"/>
</dbReference>
<dbReference type="InterPro" id="IPR026030">
    <property type="entry name" value="Pur-cyt_permease_Fcy2/21/22"/>
</dbReference>
<dbReference type="GeneID" id="37029186"/>
<feature type="transmembrane region" description="Helical" evidence="9">
    <location>
        <begin position="145"/>
        <end position="167"/>
    </location>
</feature>
<evidence type="ECO:0000256" key="9">
    <source>
        <dbReference type="SAM" id="Phobius"/>
    </source>
</evidence>
<evidence type="ECO:0000313" key="11">
    <source>
        <dbReference type="Proteomes" id="UP000245884"/>
    </source>
</evidence>
<dbReference type="STRING" id="1569628.A0A316USB5"/>
<feature type="transmembrane region" description="Helical" evidence="9">
    <location>
        <begin position="120"/>
        <end position="139"/>
    </location>
</feature>
<feature type="transmembrane region" description="Helical" evidence="9">
    <location>
        <begin position="187"/>
        <end position="206"/>
    </location>
</feature>
<keyword evidence="3 7" id="KW-0813">Transport</keyword>
<feature type="compositionally biased region" description="Polar residues" evidence="8">
    <location>
        <begin position="61"/>
        <end position="73"/>
    </location>
</feature>
<dbReference type="GO" id="GO:0022857">
    <property type="term" value="F:transmembrane transporter activity"/>
    <property type="evidence" value="ECO:0007669"/>
    <property type="project" value="InterPro"/>
</dbReference>
<keyword evidence="4 9" id="KW-0812">Transmembrane</keyword>
<organism evidence="10 11">
    <name type="scientific">Jaminaea rosea</name>
    <dbReference type="NCBI Taxonomy" id="1569628"/>
    <lineage>
        <taxon>Eukaryota</taxon>
        <taxon>Fungi</taxon>
        <taxon>Dikarya</taxon>
        <taxon>Basidiomycota</taxon>
        <taxon>Ustilaginomycotina</taxon>
        <taxon>Exobasidiomycetes</taxon>
        <taxon>Microstromatales</taxon>
        <taxon>Microstromatales incertae sedis</taxon>
        <taxon>Jaminaea</taxon>
    </lineage>
</organism>
<evidence type="ECO:0008006" key="12">
    <source>
        <dbReference type="Google" id="ProtNLM"/>
    </source>
</evidence>
<protein>
    <recommendedName>
        <fullName evidence="12">Purine-cytosine permease</fullName>
    </recommendedName>
</protein>
<feature type="transmembrane region" description="Helical" evidence="9">
    <location>
        <begin position="254"/>
        <end position="271"/>
    </location>
</feature>
<dbReference type="InterPro" id="IPR001248">
    <property type="entry name" value="Pur-cyt_permease"/>
</dbReference>
<keyword evidence="6 7" id="KW-0472">Membrane</keyword>
<feature type="transmembrane region" description="Helical" evidence="9">
    <location>
        <begin position="291"/>
        <end position="312"/>
    </location>
</feature>
<accession>A0A316USB5</accession>
<feature type="transmembrane region" description="Helical" evidence="9">
    <location>
        <begin position="527"/>
        <end position="546"/>
    </location>
</feature>
<reference evidence="10 11" key="1">
    <citation type="journal article" date="2018" name="Mol. Biol. Evol.">
        <title>Broad Genomic Sampling Reveals a Smut Pathogenic Ancestry of the Fungal Clade Ustilaginomycotina.</title>
        <authorList>
            <person name="Kijpornyongpan T."/>
            <person name="Mondo S.J."/>
            <person name="Barry K."/>
            <person name="Sandor L."/>
            <person name="Lee J."/>
            <person name="Lipzen A."/>
            <person name="Pangilinan J."/>
            <person name="LaButti K."/>
            <person name="Hainaut M."/>
            <person name="Henrissat B."/>
            <person name="Grigoriev I.V."/>
            <person name="Spatafora J.W."/>
            <person name="Aime M.C."/>
        </authorList>
    </citation>
    <scope>NUCLEOTIDE SEQUENCE [LARGE SCALE GENOMIC DNA]</scope>
    <source>
        <strain evidence="10 11">MCA 5214</strain>
    </source>
</reference>
<dbReference type="OrthoDB" id="2116389at2759"/>
<dbReference type="RefSeq" id="XP_025362811.1">
    <property type="nucleotide sequence ID" value="XM_025507363.1"/>
</dbReference>
<evidence type="ECO:0000313" key="10">
    <source>
        <dbReference type="EMBL" id="PWN28199.1"/>
    </source>
</evidence>
<feature type="transmembrane region" description="Helical" evidence="9">
    <location>
        <begin position="492"/>
        <end position="515"/>
    </location>
</feature>
<comment type="subcellular location">
    <subcellularLocation>
        <location evidence="1">Membrane</location>
        <topology evidence="1">Multi-pass membrane protein</topology>
    </subcellularLocation>
</comment>
<name>A0A316USB5_9BASI</name>
<keyword evidence="11" id="KW-1185">Reference proteome</keyword>
<gene>
    <name evidence="10" type="ORF">BDZ90DRAFT_239626</name>
</gene>
<sequence length="553" mass="59555">MSYLAATVSSAEPRSSQQQQQEGDIEQQQQQQQQQHGNVASHATSNERAEKSSSSSSSSSLKQPHQQPFSSSATITSRIPLLRPLQRIGERLGHYHVESVSVAPVPLEARTEKKWWSVGLLWFSANFNVLSFSTGTLVSTLELSAAGAFCTIVFFCLFSALFPAFFVTFGPRLGMRQMIHTRYSWGWFAPLIAILNAASLCGYTILNCILGGQTLSAVSPNGSLTPTVGIVIVAIVSLVVSFMGIRVLHAFERWLWVPVLICFCILAGLARSGPSGLHFPTPEPATTSEGVLAMASIVIGFLVSWSGIASDVSSYMDPATTPTWGLFGVTFLGFFLGSCPLFLLGAAFGLSSLDNPAWDTALSESNGALFNLVLSSKAGNFGKFITVLLGLSIIGNTAPSIYSFGLSMPAILPALRHVPRFVFPLVAIAIVIPLSIVGASAFYDTLVSFTSVLAYWSALFVAVVLVDHWVVRRNDMASYDPAIWCQWKKLPLGLAAIISAVVSLAVLVPSISQTWFTGPIAEHVGDLGFELGFVCCALLYAPLRFLEKRLVGR</sequence>
<dbReference type="PANTHER" id="PTHR31806">
    <property type="entry name" value="PURINE-CYTOSINE PERMEASE FCY2-RELATED"/>
    <property type="match status" value="1"/>
</dbReference>
<feature type="transmembrane region" description="Helical" evidence="9">
    <location>
        <begin position="449"/>
        <end position="471"/>
    </location>
</feature>
<dbReference type="Proteomes" id="UP000245884">
    <property type="component" value="Unassembled WGS sequence"/>
</dbReference>
<feature type="compositionally biased region" description="Low complexity" evidence="8">
    <location>
        <begin position="17"/>
        <end position="35"/>
    </location>
</feature>
<evidence type="ECO:0000256" key="3">
    <source>
        <dbReference type="ARBA" id="ARBA00022448"/>
    </source>
</evidence>
<keyword evidence="5 9" id="KW-1133">Transmembrane helix</keyword>
<evidence type="ECO:0000256" key="8">
    <source>
        <dbReference type="SAM" id="MobiDB-lite"/>
    </source>
</evidence>
<dbReference type="AlphaFoldDB" id="A0A316USB5"/>
<evidence type="ECO:0000256" key="6">
    <source>
        <dbReference type="ARBA" id="ARBA00023136"/>
    </source>
</evidence>
<feature type="transmembrane region" description="Helical" evidence="9">
    <location>
        <begin position="421"/>
        <end position="443"/>
    </location>
</feature>
<evidence type="ECO:0000256" key="1">
    <source>
        <dbReference type="ARBA" id="ARBA00004141"/>
    </source>
</evidence>
<dbReference type="Gene3D" id="1.10.4160.10">
    <property type="entry name" value="Hydantoin permease"/>
    <property type="match status" value="1"/>
</dbReference>
<dbReference type="PIRSF" id="PIRSF002744">
    <property type="entry name" value="Pur-cyt_permease"/>
    <property type="match status" value="1"/>
</dbReference>
<feature type="transmembrane region" description="Helical" evidence="9">
    <location>
        <begin position="324"/>
        <end position="348"/>
    </location>
</feature>
<evidence type="ECO:0000256" key="7">
    <source>
        <dbReference type="PIRNR" id="PIRNR002744"/>
    </source>
</evidence>
<evidence type="ECO:0000256" key="2">
    <source>
        <dbReference type="ARBA" id="ARBA00008974"/>
    </source>
</evidence>
<proteinExistence type="inferred from homology"/>
<dbReference type="GO" id="GO:0005886">
    <property type="term" value="C:plasma membrane"/>
    <property type="evidence" value="ECO:0007669"/>
    <property type="project" value="TreeGrafter"/>
</dbReference>
<feature type="transmembrane region" description="Helical" evidence="9">
    <location>
        <begin position="384"/>
        <end position="409"/>
    </location>
</feature>
<dbReference type="EMBL" id="KZ819666">
    <property type="protein sequence ID" value="PWN28199.1"/>
    <property type="molecule type" value="Genomic_DNA"/>
</dbReference>
<comment type="similarity">
    <text evidence="2 7">Belongs to the purine-cytosine permease (2.A.39) family.</text>
</comment>
<dbReference type="Pfam" id="PF02133">
    <property type="entry name" value="Transp_cyt_pur"/>
    <property type="match status" value="1"/>
</dbReference>
<feature type="transmembrane region" description="Helical" evidence="9">
    <location>
        <begin position="226"/>
        <end position="247"/>
    </location>
</feature>
<feature type="compositionally biased region" description="Polar residues" evidence="8">
    <location>
        <begin position="7"/>
        <end position="16"/>
    </location>
</feature>
<evidence type="ECO:0000256" key="4">
    <source>
        <dbReference type="ARBA" id="ARBA00022692"/>
    </source>
</evidence>
<evidence type="ECO:0000256" key="5">
    <source>
        <dbReference type="ARBA" id="ARBA00022989"/>
    </source>
</evidence>